<dbReference type="Proteomes" id="UP000494040">
    <property type="component" value="Unassembled WGS sequence"/>
</dbReference>
<dbReference type="RefSeq" id="XP_014262419.1">
    <property type="nucleotide sequence ID" value="XM_014406933.2"/>
</dbReference>
<keyword evidence="2" id="KW-1185">Reference proteome</keyword>
<protein>
    <submittedName>
        <fullName evidence="1">Uncharacterized protein</fullName>
    </submittedName>
</protein>
<dbReference type="OrthoDB" id="6604460at2759"/>
<sequence length="302" mass="35406">MLKKMFQTLTISGVLMRFFVFVFMLSAVGAYPMLGGSKRYPQRAWSPLPIVYQPRATRPYASYYDPYAQEASDVVDFYYPQDPYDKYRLYQMPYYVPEQYYYDDEEEQEEEMVPYGQDWYNNGNAEANAMFLQNLIMAQMLKDSTNKGMRYPLAYHGKDDYDDGFVYGEPIREVPTKEDKDVKELKSLIGGKERRLGMENRKSKMENRWVDKRSNPMTTVAPETTTKRNKGQDEVVMLRPATPARHPSSYQQRAYKPSVYDAIKKLLIEQKNDDKRQSQPQKRSYVLSEDALVEQLGNLKKA</sequence>
<dbReference type="KEGG" id="clec:106674296"/>
<dbReference type="GeneID" id="106674296"/>
<evidence type="ECO:0000313" key="2">
    <source>
        <dbReference type="Proteomes" id="UP000494040"/>
    </source>
</evidence>
<dbReference type="AlphaFoldDB" id="A0A8I6SB18"/>
<accession>A0A8I6SB18</accession>
<proteinExistence type="predicted"/>
<organism evidence="1 2">
    <name type="scientific">Cimex lectularius</name>
    <name type="common">Bed bug</name>
    <name type="synonym">Acanthia lectularia</name>
    <dbReference type="NCBI Taxonomy" id="79782"/>
    <lineage>
        <taxon>Eukaryota</taxon>
        <taxon>Metazoa</taxon>
        <taxon>Ecdysozoa</taxon>
        <taxon>Arthropoda</taxon>
        <taxon>Hexapoda</taxon>
        <taxon>Insecta</taxon>
        <taxon>Pterygota</taxon>
        <taxon>Neoptera</taxon>
        <taxon>Paraneoptera</taxon>
        <taxon>Hemiptera</taxon>
        <taxon>Heteroptera</taxon>
        <taxon>Panheteroptera</taxon>
        <taxon>Cimicomorpha</taxon>
        <taxon>Cimicidae</taxon>
        <taxon>Cimex</taxon>
    </lineage>
</organism>
<name>A0A8I6SB18_CIMLE</name>
<reference evidence="1" key="1">
    <citation type="submission" date="2022-01" db="UniProtKB">
        <authorList>
            <consortium name="EnsemblMetazoa"/>
        </authorList>
    </citation>
    <scope>IDENTIFICATION</scope>
</reference>
<dbReference type="EnsemblMetazoa" id="XM_014406933.2">
    <property type="protein sequence ID" value="XP_014262419.1"/>
    <property type="gene ID" value="LOC106674296"/>
</dbReference>
<evidence type="ECO:0000313" key="1">
    <source>
        <dbReference type="EnsemblMetazoa" id="XP_014262419.1"/>
    </source>
</evidence>